<evidence type="ECO:0000256" key="4">
    <source>
        <dbReference type="ARBA" id="ARBA00023136"/>
    </source>
</evidence>
<keyword evidence="3 7" id="KW-1133">Transmembrane helix</keyword>
<organism evidence="9 10">
    <name type="scientific">Ophiocordyceps polyrhachis-furcata BCC 54312</name>
    <dbReference type="NCBI Taxonomy" id="1330021"/>
    <lineage>
        <taxon>Eukaryota</taxon>
        <taxon>Fungi</taxon>
        <taxon>Dikarya</taxon>
        <taxon>Ascomycota</taxon>
        <taxon>Pezizomycotina</taxon>
        <taxon>Sordariomycetes</taxon>
        <taxon>Hypocreomycetidae</taxon>
        <taxon>Hypocreales</taxon>
        <taxon>Ophiocordycipitaceae</taxon>
        <taxon>Ophiocordyceps</taxon>
    </lineage>
</organism>
<evidence type="ECO:0000313" key="9">
    <source>
        <dbReference type="EMBL" id="RCI07612.1"/>
    </source>
</evidence>
<feature type="domain" description="Rhodopsin" evidence="8">
    <location>
        <begin position="52"/>
        <end position="215"/>
    </location>
</feature>
<comment type="subcellular location">
    <subcellularLocation>
        <location evidence="1">Membrane</location>
        <topology evidence="1">Multi-pass membrane protein</topology>
    </subcellularLocation>
</comment>
<name>A0A367L069_9HYPO</name>
<dbReference type="AlphaFoldDB" id="A0A367L069"/>
<evidence type="ECO:0000313" key="10">
    <source>
        <dbReference type="Proteomes" id="UP000253664"/>
    </source>
</evidence>
<feature type="transmembrane region" description="Helical" evidence="7">
    <location>
        <begin position="210"/>
        <end position="229"/>
    </location>
</feature>
<evidence type="ECO:0000259" key="8">
    <source>
        <dbReference type="Pfam" id="PF20684"/>
    </source>
</evidence>
<feature type="transmembrane region" description="Helical" evidence="7">
    <location>
        <begin position="20"/>
        <end position="41"/>
    </location>
</feature>
<dbReference type="GO" id="GO:0016020">
    <property type="term" value="C:membrane"/>
    <property type="evidence" value="ECO:0007669"/>
    <property type="project" value="UniProtKB-SubCell"/>
</dbReference>
<evidence type="ECO:0000256" key="3">
    <source>
        <dbReference type="ARBA" id="ARBA00022989"/>
    </source>
</evidence>
<evidence type="ECO:0000256" key="7">
    <source>
        <dbReference type="SAM" id="Phobius"/>
    </source>
</evidence>
<evidence type="ECO:0000256" key="5">
    <source>
        <dbReference type="ARBA" id="ARBA00038359"/>
    </source>
</evidence>
<feature type="transmembrane region" description="Helical" evidence="7">
    <location>
        <begin position="139"/>
        <end position="163"/>
    </location>
</feature>
<reference evidence="9 10" key="1">
    <citation type="journal article" date="2015" name="BMC Genomics">
        <title>Insights from the genome of Ophiocordyceps polyrhachis-furcata to pathogenicity and host specificity in insect fungi.</title>
        <authorList>
            <person name="Wichadakul D."/>
            <person name="Kobmoo N."/>
            <person name="Ingsriswang S."/>
            <person name="Tangphatsornruang S."/>
            <person name="Chantasingh D."/>
            <person name="Luangsa-ard J.J."/>
            <person name="Eurwilaichitr L."/>
        </authorList>
    </citation>
    <scope>NUCLEOTIDE SEQUENCE [LARGE SCALE GENOMIC DNA]</scope>
    <source>
        <strain evidence="9 10">BCC 54312</strain>
    </source>
</reference>
<dbReference type="PANTHER" id="PTHR33048">
    <property type="entry name" value="PTH11-LIKE INTEGRAL MEMBRANE PROTEIN (AFU_ORTHOLOGUE AFUA_5G11245)"/>
    <property type="match status" value="1"/>
</dbReference>
<dbReference type="InterPro" id="IPR052337">
    <property type="entry name" value="SAT4-like"/>
</dbReference>
<dbReference type="InterPro" id="IPR049326">
    <property type="entry name" value="Rhodopsin_dom_fungi"/>
</dbReference>
<dbReference type="PANTHER" id="PTHR33048:SF47">
    <property type="entry name" value="INTEGRAL MEMBRANE PROTEIN-RELATED"/>
    <property type="match status" value="1"/>
</dbReference>
<keyword evidence="10" id="KW-1185">Reference proteome</keyword>
<feature type="transmembrane region" description="Helical" evidence="7">
    <location>
        <begin position="62"/>
        <end position="81"/>
    </location>
</feature>
<dbReference type="EMBL" id="LKCN02000026">
    <property type="protein sequence ID" value="RCI07612.1"/>
    <property type="molecule type" value="Genomic_DNA"/>
</dbReference>
<dbReference type="Pfam" id="PF20684">
    <property type="entry name" value="Fung_rhodopsin"/>
    <property type="match status" value="1"/>
</dbReference>
<keyword evidence="2 7" id="KW-0812">Transmembrane</keyword>
<protein>
    <recommendedName>
        <fullName evidence="8">Rhodopsin domain-containing protein</fullName>
    </recommendedName>
</protein>
<dbReference type="Proteomes" id="UP000253664">
    <property type="component" value="Unassembled WGS sequence"/>
</dbReference>
<evidence type="ECO:0000256" key="1">
    <source>
        <dbReference type="ARBA" id="ARBA00004141"/>
    </source>
</evidence>
<keyword evidence="4 7" id="KW-0472">Membrane</keyword>
<evidence type="ECO:0000256" key="6">
    <source>
        <dbReference type="SAM" id="MobiDB-lite"/>
    </source>
</evidence>
<accession>A0A367L069</accession>
<feature type="transmembrane region" description="Helical" evidence="7">
    <location>
        <begin position="101"/>
        <end position="118"/>
    </location>
</feature>
<feature type="region of interest" description="Disordered" evidence="6">
    <location>
        <begin position="250"/>
        <end position="347"/>
    </location>
</feature>
<evidence type="ECO:0000256" key="2">
    <source>
        <dbReference type="ARBA" id="ARBA00022692"/>
    </source>
</evidence>
<gene>
    <name evidence="9" type="ORF">L249_1653</name>
</gene>
<sequence length="359" mass="39168">MSSPSTSFDPAYVAADRGPNLQVFCINMAAVTVLSISLRFLSRGIATPSQARTGHRFGLDDWFALAAVPWVISQMSLSSAAIHDGFGRHLDTLPGPGLLRINKYVFILYFLYDGGLFFTKESALAFLSRVFPRRATPRWFYICLWVGHGLNLTWLSGVFFGTLFTCDPIAKSWNDLIPGHCGLISGLFVGSAVPSVFIDLFILVLPLPRLVEPAISVPVVCLPAMLPLGRFLMDSYFSPLFSLISTAVTGSHGSRRGQMRSRSGDFTTSTVEIHCKDPKHPSTPRQPSTTTTRDEAPYDLDSLSPVQAPRPAFRTSPYQNQYKANVRAGGSGAPGGTSDPSDPSDHAIRVDNIFSVTKF</sequence>
<dbReference type="STRING" id="1330021.A0A367L069"/>
<dbReference type="OrthoDB" id="4935043at2759"/>
<comment type="similarity">
    <text evidence="5">Belongs to the SAT4 family.</text>
</comment>
<feature type="transmembrane region" description="Helical" evidence="7">
    <location>
        <begin position="183"/>
        <end position="203"/>
    </location>
</feature>
<proteinExistence type="inferred from homology"/>
<comment type="caution">
    <text evidence="9">The sequence shown here is derived from an EMBL/GenBank/DDBJ whole genome shotgun (WGS) entry which is preliminary data.</text>
</comment>